<evidence type="ECO:0000256" key="4">
    <source>
        <dbReference type="ARBA" id="ARBA00022490"/>
    </source>
</evidence>
<accession>A0A7C5LEZ0</accession>
<dbReference type="SUPFAM" id="SSF53137">
    <property type="entry name" value="Translational machinery components"/>
    <property type="match status" value="1"/>
</dbReference>
<feature type="domain" description="eRF1/Pelota-like N-terminal" evidence="6">
    <location>
        <begin position="4"/>
        <end position="127"/>
    </location>
</feature>
<dbReference type="InterPro" id="IPR005140">
    <property type="entry name" value="eRF1_Pelota-like_N"/>
</dbReference>
<evidence type="ECO:0000256" key="1">
    <source>
        <dbReference type="ARBA" id="ARBA00001968"/>
    </source>
</evidence>
<evidence type="ECO:0000256" key="5">
    <source>
        <dbReference type="ARBA" id="ARBA00022723"/>
    </source>
</evidence>
<dbReference type="InterPro" id="IPR058547">
    <property type="entry name" value="Pelota_N"/>
</dbReference>
<proteinExistence type="inferred from homology"/>
<dbReference type="GO" id="GO:0071025">
    <property type="term" value="P:RNA surveillance"/>
    <property type="evidence" value="ECO:0007669"/>
    <property type="project" value="InterPro"/>
</dbReference>
<comment type="caution">
    <text evidence="7">The sequence shown here is derived from an EMBL/GenBank/DDBJ whole genome shotgun (WGS) entry which is preliminary data.</text>
</comment>
<comment type="similarity">
    <text evidence="3">Belongs to the eukaryotic release factor 1 family. Pelota subfamily.</text>
</comment>
<dbReference type="Gene3D" id="3.30.420.60">
    <property type="entry name" value="eRF1 domain 2"/>
    <property type="match status" value="1"/>
</dbReference>
<dbReference type="GO" id="GO:0032790">
    <property type="term" value="P:ribosome disassembly"/>
    <property type="evidence" value="ECO:0007669"/>
    <property type="project" value="TreeGrafter"/>
</dbReference>
<comment type="cofactor">
    <cofactor evidence="1">
        <name>a divalent metal cation</name>
        <dbReference type="ChEBI" id="CHEBI:60240"/>
    </cofactor>
</comment>
<dbReference type="InterPro" id="IPR029064">
    <property type="entry name" value="Ribosomal_eL30-like_sf"/>
</dbReference>
<organism evidence="7">
    <name type="scientific">Caldiarchaeum subterraneum</name>
    <dbReference type="NCBI Taxonomy" id="311458"/>
    <lineage>
        <taxon>Archaea</taxon>
        <taxon>Nitrososphaerota</taxon>
        <taxon>Candidatus Caldarchaeales</taxon>
        <taxon>Candidatus Caldarchaeaceae</taxon>
        <taxon>Candidatus Caldarchaeum</taxon>
    </lineage>
</organism>
<dbReference type="InterPro" id="IPR005142">
    <property type="entry name" value="eRF1_3"/>
</dbReference>
<dbReference type="PANTHER" id="PTHR10853">
    <property type="entry name" value="PELOTA"/>
    <property type="match status" value="1"/>
</dbReference>
<evidence type="ECO:0000256" key="3">
    <source>
        <dbReference type="ARBA" id="ARBA00009504"/>
    </source>
</evidence>
<sequence>MVGLRVVKISPLKRVVTVVPESTLDLLNLYRVVETGDMVYAVTSREVKKQRGDGSVDSERVRLEIGVEILRKELEPFTRRLNLHGVIRYEGRELGLVGKHHSIHLEVGDEITLESRKNYPQLESMASYYRDVSTQKPATVVMVDDEGLSVYVAMQTGLKLVYRKDVSAGKEEPEDRSKAVAKAYGEAVEKIADADSLYIFGPSVMVDEFIKYVKRERKELAARIKKTGYVSSTDSAGVSELLRNKSLHELREAVKTIADMEEVEEFMALLVKEPSRTALGLKETIAALSMKAVEKMLIAEDFLWNSIADKNVEQLLDMAESSKTLVRVISSGSEACEKLMSLGGLACVLRFAVEPSLLREAG</sequence>
<dbReference type="GO" id="GO:0046872">
    <property type="term" value="F:metal ion binding"/>
    <property type="evidence" value="ECO:0007669"/>
    <property type="project" value="UniProtKB-KW"/>
</dbReference>
<comment type="subcellular location">
    <subcellularLocation>
        <location evidence="2">Cytoplasm</location>
    </subcellularLocation>
</comment>
<evidence type="ECO:0000313" key="7">
    <source>
        <dbReference type="EMBL" id="HHK67903.1"/>
    </source>
</evidence>
<dbReference type="PANTHER" id="PTHR10853:SF0">
    <property type="entry name" value="PROTEIN PELOTA HOMOLOG"/>
    <property type="match status" value="1"/>
</dbReference>
<keyword evidence="4" id="KW-0963">Cytoplasm</keyword>
<dbReference type="GO" id="GO:0070966">
    <property type="term" value="P:nuclear-transcribed mRNA catabolic process, no-go decay"/>
    <property type="evidence" value="ECO:0007669"/>
    <property type="project" value="InterPro"/>
</dbReference>
<dbReference type="Pfam" id="PF03465">
    <property type="entry name" value="eRF1_3"/>
    <property type="match status" value="1"/>
</dbReference>
<dbReference type="GO" id="GO:0005737">
    <property type="term" value="C:cytoplasm"/>
    <property type="evidence" value="ECO:0007669"/>
    <property type="project" value="UniProtKB-SubCell"/>
</dbReference>
<name>A0A7C5LEZ0_CALS0</name>
<dbReference type="SUPFAM" id="SSF55315">
    <property type="entry name" value="L30e-like"/>
    <property type="match status" value="1"/>
</dbReference>
<dbReference type="InterPro" id="IPR004405">
    <property type="entry name" value="TF_pelota"/>
</dbReference>
<dbReference type="SMART" id="SM01194">
    <property type="entry name" value="eRF1_1"/>
    <property type="match status" value="1"/>
</dbReference>
<dbReference type="SUPFAM" id="SSF159065">
    <property type="entry name" value="Dom34/Pelota N-terminal domain-like"/>
    <property type="match status" value="1"/>
</dbReference>
<dbReference type="InterPro" id="IPR042226">
    <property type="entry name" value="eFR1_2_sf"/>
</dbReference>
<dbReference type="InterPro" id="IPR038069">
    <property type="entry name" value="Pelota/DOM34_N"/>
</dbReference>
<dbReference type="Gene3D" id="3.30.1330.30">
    <property type="match status" value="1"/>
</dbReference>
<dbReference type="Gene3D" id="2.30.30.870">
    <property type="entry name" value="Pelota, domain A"/>
    <property type="match status" value="1"/>
</dbReference>
<keyword evidence="5" id="KW-0479">Metal-binding</keyword>
<dbReference type="AlphaFoldDB" id="A0A7C5LEZ0"/>
<evidence type="ECO:0000259" key="6">
    <source>
        <dbReference type="SMART" id="SM01194"/>
    </source>
</evidence>
<evidence type="ECO:0000256" key="2">
    <source>
        <dbReference type="ARBA" id="ARBA00004496"/>
    </source>
</evidence>
<dbReference type="GO" id="GO:0070481">
    <property type="term" value="P:nuclear-transcribed mRNA catabolic process, non-stop decay"/>
    <property type="evidence" value="ECO:0007669"/>
    <property type="project" value="InterPro"/>
</dbReference>
<dbReference type="EMBL" id="DRWN01000019">
    <property type="protein sequence ID" value="HHK67903.1"/>
    <property type="molecule type" value="Genomic_DNA"/>
</dbReference>
<protein>
    <recommendedName>
        <fullName evidence="6">eRF1/Pelota-like N-terminal domain-containing protein</fullName>
    </recommendedName>
</protein>
<dbReference type="Pfam" id="PF26356">
    <property type="entry name" value="Pelota_N"/>
    <property type="match status" value="1"/>
</dbReference>
<dbReference type="GO" id="GO:0070651">
    <property type="term" value="P:nonfunctional rRNA decay"/>
    <property type="evidence" value="ECO:0007669"/>
    <property type="project" value="TreeGrafter"/>
</dbReference>
<reference evidence="7" key="1">
    <citation type="journal article" date="2020" name="mSystems">
        <title>Genome- and Community-Level Interaction Insights into Carbon Utilization and Element Cycling Functions of Hydrothermarchaeota in Hydrothermal Sediment.</title>
        <authorList>
            <person name="Zhou Z."/>
            <person name="Liu Y."/>
            <person name="Xu W."/>
            <person name="Pan J."/>
            <person name="Luo Z.H."/>
            <person name="Li M."/>
        </authorList>
    </citation>
    <scope>NUCLEOTIDE SEQUENCE [LARGE SCALE GENOMIC DNA]</scope>
    <source>
        <strain evidence="7">SpSt-1056</strain>
    </source>
</reference>
<gene>
    <name evidence="7" type="ORF">ENM11_01950</name>
</gene>